<feature type="region of interest" description="Disordered" evidence="1">
    <location>
        <begin position="273"/>
        <end position="299"/>
    </location>
</feature>
<evidence type="ECO:0000313" key="3">
    <source>
        <dbReference type="Proteomes" id="UP000275078"/>
    </source>
</evidence>
<proteinExistence type="predicted"/>
<protein>
    <submittedName>
        <fullName evidence="2">Uncharacterized protein</fullName>
    </submittedName>
</protein>
<reference evidence="2 3" key="1">
    <citation type="journal article" date="2018" name="Nat. Ecol. Evol.">
        <title>Pezizomycetes genomes reveal the molecular basis of ectomycorrhizal truffle lifestyle.</title>
        <authorList>
            <person name="Murat C."/>
            <person name="Payen T."/>
            <person name="Noel B."/>
            <person name="Kuo A."/>
            <person name="Morin E."/>
            <person name="Chen J."/>
            <person name="Kohler A."/>
            <person name="Krizsan K."/>
            <person name="Balestrini R."/>
            <person name="Da Silva C."/>
            <person name="Montanini B."/>
            <person name="Hainaut M."/>
            <person name="Levati E."/>
            <person name="Barry K.W."/>
            <person name="Belfiori B."/>
            <person name="Cichocki N."/>
            <person name="Clum A."/>
            <person name="Dockter R.B."/>
            <person name="Fauchery L."/>
            <person name="Guy J."/>
            <person name="Iotti M."/>
            <person name="Le Tacon F."/>
            <person name="Lindquist E.A."/>
            <person name="Lipzen A."/>
            <person name="Malagnac F."/>
            <person name="Mello A."/>
            <person name="Molinier V."/>
            <person name="Miyauchi S."/>
            <person name="Poulain J."/>
            <person name="Riccioni C."/>
            <person name="Rubini A."/>
            <person name="Sitrit Y."/>
            <person name="Splivallo R."/>
            <person name="Traeger S."/>
            <person name="Wang M."/>
            <person name="Zifcakova L."/>
            <person name="Wipf D."/>
            <person name="Zambonelli A."/>
            <person name="Paolocci F."/>
            <person name="Nowrousian M."/>
            <person name="Ottonello S."/>
            <person name="Baldrian P."/>
            <person name="Spatafora J.W."/>
            <person name="Henrissat B."/>
            <person name="Nagy L.G."/>
            <person name="Aury J.M."/>
            <person name="Wincker P."/>
            <person name="Grigoriev I.V."/>
            <person name="Bonfante P."/>
            <person name="Martin F.M."/>
        </authorList>
    </citation>
    <scope>NUCLEOTIDE SEQUENCE [LARGE SCALE GENOMIC DNA]</scope>
    <source>
        <strain evidence="2 3">RN42</strain>
    </source>
</reference>
<accession>A0A3N4HCU5</accession>
<organism evidence="2 3">
    <name type="scientific">Ascobolus immersus RN42</name>
    <dbReference type="NCBI Taxonomy" id="1160509"/>
    <lineage>
        <taxon>Eukaryota</taxon>
        <taxon>Fungi</taxon>
        <taxon>Dikarya</taxon>
        <taxon>Ascomycota</taxon>
        <taxon>Pezizomycotina</taxon>
        <taxon>Pezizomycetes</taxon>
        <taxon>Pezizales</taxon>
        <taxon>Ascobolaceae</taxon>
        <taxon>Ascobolus</taxon>
    </lineage>
</organism>
<dbReference type="AlphaFoldDB" id="A0A3N4HCU5"/>
<gene>
    <name evidence="2" type="ORF">BJ508DRAFT_314975</name>
</gene>
<evidence type="ECO:0000256" key="1">
    <source>
        <dbReference type="SAM" id="MobiDB-lite"/>
    </source>
</evidence>
<dbReference type="Proteomes" id="UP000275078">
    <property type="component" value="Unassembled WGS sequence"/>
</dbReference>
<sequence>MIPFHIPSELCKGLVRTDWFSRSRTHDHTKPYEFVVYPALDLVKNGMIQVDTHTPARIQVENKAHKRDGACLNFRLMEKSSRAAPLHLPQPTSSPKLNHDARNKRATPLLRVVFARQTDRLEFYRWHETRNADYTVTISHGPRRTTSSFKYETIRVKHDTKGIPTSYPNDPMAIPRQDPIAIPDINKPTRPFAQAWGCQYSVDRDPQKSIQQLRLRGPNLLLPRIDVKVTPRSRKMGMSTISVVHTRAVNEQRQPVDTKHGLPQCWKQVHTQLSSDEERSTSSSRVSTFKFLTPRASQN</sequence>
<evidence type="ECO:0000313" key="2">
    <source>
        <dbReference type="EMBL" id="RPA72162.1"/>
    </source>
</evidence>
<name>A0A3N4HCU5_ASCIM</name>
<dbReference type="EMBL" id="ML119876">
    <property type="protein sequence ID" value="RPA72162.1"/>
    <property type="molecule type" value="Genomic_DNA"/>
</dbReference>
<keyword evidence="3" id="KW-1185">Reference proteome</keyword>